<evidence type="ECO:0000313" key="3">
    <source>
        <dbReference type="Proteomes" id="UP000789901"/>
    </source>
</evidence>
<reference evidence="2 3" key="1">
    <citation type="submission" date="2021-06" db="EMBL/GenBank/DDBJ databases">
        <authorList>
            <person name="Kallberg Y."/>
            <person name="Tangrot J."/>
            <person name="Rosling A."/>
        </authorList>
    </citation>
    <scope>NUCLEOTIDE SEQUENCE [LARGE SCALE GENOMIC DNA]</scope>
    <source>
        <strain evidence="2 3">120-4 pot B 10/14</strain>
    </source>
</reference>
<sequence length="169" mass="19469">MYASASLILQKFLEKINDFEDYSIKVTGHSLGAGVSAILAMHLKLIFRNRNIQAWNFATPPCCTLKTLQLERDQNLIINFVNEEDIILRLSLENCNKLKSLYFSLKDKKNNQPKEIDHSENNMLYIPGPIIYKVDKNMKCGITNPENLTEIIIKKIEFKVLSESSQYLN</sequence>
<dbReference type="EMBL" id="CAJVQB010038348">
    <property type="protein sequence ID" value="CAG8826132.1"/>
    <property type="molecule type" value="Genomic_DNA"/>
</dbReference>
<feature type="domain" description="Fungal lipase-type" evidence="1">
    <location>
        <begin position="8"/>
        <end position="92"/>
    </location>
</feature>
<protein>
    <submittedName>
        <fullName evidence="2">35838_t:CDS:1</fullName>
    </submittedName>
</protein>
<name>A0ABN7WBL7_GIGMA</name>
<keyword evidence="3" id="KW-1185">Reference proteome</keyword>
<dbReference type="Pfam" id="PF01764">
    <property type="entry name" value="Lipase_3"/>
    <property type="match status" value="1"/>
</dbReference>
<accession>A0ABN7WBL7</accession>
<dbReference type="Gene3D" id="3.40.50.1820">
    <property type="entry name" value="alpha/beta hydrolase"/>
    <property type="match status" value="1"/>
</dbReference>
<dbReference type="InterPro" id="IPR029058">
    <property type="entry name" value="AB_hydrolase_fold"/>
</dbReference>
<dbReference type="PANTHER" id="PTHR46023:SF6">
    <property type="entry name" value="LIPASE CLASS 3 FAMILY PROTEIN"/>
    <property type="match status" value="1"/>
</dbReference>
<dbReference type="SUPFAM" id="SSF53474">
    <property type="entry name" value="alpha/beta-Hydrolases"/>
    <property type="match status" value="1"/>
</dbReference>
<dbReference type="Proteomes" id="UP000789901">
    <property type="component" value="Unassembled WGS sequence"/>
</dbReference>
<organism evidence="2 3">
    <name type="scientific">Gigaspora margarita</name>
    <dbReference type="NCBI Taxonomy" id="4874"/>
    <lineage>
        <taxon>Eukaryota</taxon>
        <taxon>Fungi</taxon>
        <taxon>Fungi incertae sedis</taxon>
        <taxon>Mucoromycota</taxon>
        <taxon>Glomeromycotina</taxon>
        <taxon>Glomeromycetes</taxon>
        <taxon>Diversisporales</taxon>
        <taxon>Gigasporaceae</taxon>
        <taxon>Gigaspora</taxon>
    </lineage>
</organism>
<evidence type="ECO:0000259" key="1">
    <source>
        <dbReference type="Pfam" id="PF01764"/>
    </source>
</evidence>
<dbReference type="InterPro" id="IPR002921">
    <property type="entry name" value="Fungal_lipase-type"/>
</dbReference>
<gene>
    <name evidence="2" type="ORF">GMARGA_LOCUS29032</name>
</gene>
<dbReference type="PANTHER" id="PTHR46023">
    <property type="entry name" value="LIPASE CLASS 3 PROTEIN-LIKE"/>
    <property type="match status" value="1"/>
</dbReference>
<proteinExistence type="predicted"/>
<comment type="caution">
    <text evidence="2">The sequence shown here is derived from an EMBL/GenBank/DDBJ whole genome shotgun (WGS) entry which is preliminary data.</text>
</comment>
<evidence type="ECO:0000313" key="2">
    <source>
        <dbReference type="EMBL" id="CAG8826132.1"/>
    </source>
</evidence>